<protein>
    <recommendedName>
        <fullName evidence="4">Transmembrane protein</fullName>
    </recommendedName>
</protein>
<name>S6B6F1_9CAUD</name>
<evidence type="ECO:0000313" key="3">
    <source>
        <dbReference type="Proteomes" id="UP000014701"/>
    </source>
</evidence>
<dbReference type="Proteomes" id="UP000014701">
    <property type="component" value="Segment"/>
</dbReference>
<keyword evidence="3" id="KW-1185">Reference proteome</keyword>
<gene>
    <name evidence="2" type="primary">orf395</name>
</gene>
<sequence>MDYRCDQGSRAGFSCSPGRISALLSGANGIQKLADFKRTLLKAATLAPVAVLSSAVVSSMSAKAYAQATDVKAPIDLLLLGRNKDQNILTAIPDAVQTFNTAVAKVNEFLSDLPHNIAEMSVHLMSWLYELCATLILKTPLWLFNNEWFENTTYLFSMLAIGIVSVLTVIESVKLMLSRGKKKRSGPMDFKLIMQRWGIVAAAMTGIPFCFQKAFQGLNKISDVLISMGASTMDAIALPTHISVWDVCSLVLFDVVLISTIVPVLWQNGRRFFDVMVLGVTAPLALTAWIFDPYRHLFQQWWNNLKHLSMVQVYYALFLLILGWFIFGVPTPKDVVGIVVKMLVVIGGFTRMTSPPRLIAKHLDNGGGLDEVYGGDKNDTIKKVQRNFKDTARFS</sequence>
<dbReference type="RefSeq" id="YP_008318435.1">
    <property type="nucleotide sequence ID" value="NC_021856.1"/>
</dbReference>
<evidence type="ECO:0000256" key="1">
    <source>
        <dbReference type="SAM" id="Phobius"/>
    </source>
</evidence>
<feature type="transmembrane region" description="Helical" evidence="1">
    <location>
        <begin position="312"/>
        <end position="329"/>
    </location>
</feature>
<accession>S6B6F1</accession>
<proteinExistence type="predicted"/>
<evidence type="ECO:0008006" key="4">
    <source>
        <dbReference type="Google" id="ProtNLM"/>
    </source>
</evidence>
<dbReference type="GeneID" id="16511418"/>
<dbReference type="KEGG" id="vg:16511418"/>
<feature type="transmembrane region" description="Helical" evidence="1">
    <location>
        <begin position="156"/>
        <end position="177"/>
    </location>
</feature>
<evidence type="ECO:0000313" key="2">
    <source>
        <dbReference type="EMBL" id="BAN59667.1"/>
    </source>
</evidence>
<reference evidence="2 3" key="1">
    <citation type="submission" date="2013-02" db="EMBL/GenBank/DDBJ databases">
        <title>phiNIT1 genome sequensing.</title>
        <authorList>
            <person name="Ozaki T."/>
            <person name="Kaneko J."/>
        </authorList>
    </citation>
    <scope>NUCLEOTIDE SEQUENCE [LARGE SCALE GENOMIC DNA]</scope>
    <source>
        <strain evidence="2">PhiNIT1</strain>
    </source>
</reference>
<feature type="transmembrane region" description="Helical" evidence="1">
    <location>
        <begin position="272"/>
        <end position="291"/>
    </location>
</feature>
<dbReference type="OrthoDB" id="3790at10239"/>
<feature type="transmembrane region" description="Helical" evidence="1">
    <location>
        <begin position="247"/>
        <end position="266"/>
    </location>
</feature>
<feature type="transmembrane region" description="Helical" evidence="1">
    <location>
        <begin position="127"/>
        <end position="144"/>
    </location>
</feature>
<keyword evidence="1" id="KW-0472">Membrane</keyword>
<keyword evidence="1" id="KW-0812">Transmembrane</keyword>
<feature type="transmembrane region" description="Helical" evidence="1">
    <location>
        <begin position="197"/>
        <end position="215"/>
    </location>
</feature>
<keyword evidence="1" id="KW-1133">Transmembrane helix</keyword>
<organism evidence="2 3">
    <name type="scientific">Bacillus phage phiNIT1</name>
    <dbReference type="NCBI Taxonomy" id="207656"/>
    <lineage>
        <taxon>Viruses</taxon>
        <taxon>Duplodnaviria</taxon>
        <taxon>Heunggongvirae</taxon>
        <taxon>Uroviricota</taxon>
        <taxon>Caudoviricetes</taxon>
        <taxon>Herelleviridae</taxon>
        <taxon>Bastillevirinae</taxon>
        <taxon>Nitunavirus</taxon>
        <taxon>Nitunavirus NIT1</taxon>
    </lineage>
</organism>
<dbReference type="EMBL" id="AP013029">
    <property type="protein sequence ID" value="BAN59667.1"/>
    <property type="molecule type" value="Genomic_DNA"/>
</dbReference>
<feature type="transmembrane region" description="Helical" evidence="1">
    <location>
        <begin position="335"/>
        <end position="353"/>
    </location>
</feature>